<dbReference type="HOGENOM" id="CLU_028747_3_0_1"/>
<dbReference type="OMA" id="NGSMEAW"/>
<name>J7SAG9_HUIN7</name>
<evidence type="ECO:0000256" key="1">
    <source>
        <dbReference type="ARBA" id="ARBA00022468"/>
    </source>
</evidence>
<dbReference type="GeneID" id="34527911"/>
<gene>
    <name evidence="5" type="primary">KNAG0J00730</name>
    <name evidence="5" type="ordered locus">KNAG_0J00730</name>
</gene>
<keyword evidence="6" id="KW-1185">Reference proteome</keyword>
<dbReference type="Proteomes" id="UP000006310">
    <property type="component" value="Chromosome 10"/>
</dbReference>
<dbReference type="GO" id="GO:0005829">
    <property type="term" value="C:cytosol"/>
    <property type="evidence" value="ECO:0007669"/>
    <property type="project" value="EnsemblFungi"/>
</dbReference>
<evidence type="ECO:0000256" key="3">
    <source>
        <dbReference type="ARBA" id="ARBA00022737"/>
    </source>
</evidence>
<dbReference type="Gene3D" id="3.80.10.10">
    <property type="entry name" value="Ribonuclease Inhibitor"/>
    <property type="match status" value="1"/>
</dbReference>
<dbReference type="EMBL" id="HE978323">
    <property type="protein sequence ID" value="CCK72156.1"/>
    <property type="molecule type" value="Genomic_DNA"/>
</dbReference>
<dbReference type="OrthoDB" id="184583at2759"/>
<dbReference type="GO" id="GO:0006404">
    <property type="term" value="P:RNA import into nucleus"/>
    <property type="evidence" value="ECO:0007669"/>
    <property type="project" value="EnsemblFungi"/>
</dbReference>
<feature type="region of interest" description="Disordered" evidence="4">
    <location>
        <begin position="335"/>
        <end position="383"/>
    </location>
</feature>
<organism evidence="5 6">
    <name type="scientific">Huiozyma naganishii (strain ATCC MYA-139 / BCRC 22969 / CBS 8797 / KCTC 17520 / NBRC 10181 / NCYC 3082 / Yp74L-3)</name>
    <name type="common">Yeast</name>
    <name type="synonym">Kazachstania naganishii</name>
    <dbReference type="NCBI Taxonomy" id="1071383"/>
    <lineage>
        <taxon>Eukaryota</taxon>
        <taxon>Fungi</taxon>
        <taxon>Dikarya</taxon>
        <taxon>Ascomycota</taxon>
        <taxon>Saccharomycotina</taxon>
        <taxon>Saccharomycetes</taxon>
        <taxon>Saccharomycetales</taxon>
        <taxon>Saccharomycetaceae</taxon>
        <taxon>Huiozyma</taxon>
    </lineage>
</organism>
<evidence type="ECO:0000256" key="2">
    <source>
        <dbReference type="ARBA" id="ARBA00022614"/>
    </source>
</evidence>
<dbReference type="eggNOG" id="KOG1909">
    <property type="taxonomic scope" value="Eukaryota"/>
</dbReference>
<feature type="compositionally biased region" description="Acidic residues" evidence="4">
    <location>
        <begin position="336"/>
        <end position="371"/>
    </location>
</feature>
<keyword evidence="1" id="KW-0343">GTPase activation</keyword>
<dbReference type="GO" id="GO:0006606">
    <property type="term" value="P:protein import into nucleus"/>
    <property type="evidence" value="ECO:0007669"/>
    <property type="project" value="EnsemblFungi"/>
</dbReference>
<accession>J7SAG9</accession>
<dbReference type="GO" id="GO:0006409">
    <property type="term" value="P:tRNA export from nucleus"/>
    <property type="evidence" value="ECO:0007669"/>
    <property type="project" value="EnsemblFungi"/>
</dbReference>
<evidence type="ECO:0008006" key="7">
    <source>
        <dbReference type="Google" id="ProtNLM"/>
    </source>
</evidence>
<reference evidence="5 6" key="1">
    <citation type="journal article" date="2011" name="Proc. Natl. Acad. Sci. U.S.A.">
        <title>Evolutionary erosion of yeast sex chromosomes by mating-type switching accidents.</title>
        <authorList>
            <person name="Gordon J.L."/>
            <person name="Armisen D."/>
            <person name="Proux-Wera E."/>
            <person name="Oheigeartaigh S.S."/>
            <person name="Byrne K.P."/>
            <person name="Wolfe K.H."/>
        </authorList>
    </citation>
    <scope>NUCLEOTIDE SEQUENCE [LARGE SCALE GENOMIC DNA]</scope>
    <source>
        <strain evidence="6">ATCC MYA-139 / BCRC 22969 / CBS 8797 / CCRC 22969 / KCTC 17520 / NBRC 10181 / NCYC 3082</strain>
    </source>
</reference>
<dbReference type="InterPro" id="IPR027038">
    <property type="entry name" value="RanGap"/>
</dbReference>
<dbReference type="RefSeq" id="XP_022466401.1">
    <property type="nucleotide sequence ID" value="XM_022610068.1"/>
</dbReference>
<dbReference type="InterPro" id="IPR032675">
    <property type="entry name" value="LRR_dom_sf"/>
</dbReference>
<dbReference type="GO" id="GO:0006611">
    <property type="term" value="P:protein export from nucleus"/>
    <property type="evidence" value="ECO:0007669"/>
    <property type="project" value="EnsemblFungi"/>
</dbReference>
<dbReference type="KEGG" id="kng:KNAG_0J00730"/>
<dbReference type="AlphaFoldDB" id="J7SAG9"/>
<evidence type="ECO:0000313" key="6">
    <source>
        <dbReference type="Proteomes" id="UP000006310"/>
    </source>
</evidence>
<reference evidence="6" key="2">
    <citation type="submission" date="2012-08" db="EMBL/GenBank/DDBJ databases">
        <title>Genome sequence of Kazachstania naganishii.</title>
        <authorList>
            <person name="Gordon J.L."/>
            <person name="Armisen D."/>
            <person name="Proux-Wera E."/>
            <person name="OhEigeartaigh S.S."/>
            <person name="Byrne K.P."/>
            <person name="Wolfe K.H."/>
        </authorList>
    </citation>
    <scope>NUCLEOTIDE SEQUENCE [LARGE SCALE GENOMIC DNA]</scope>
    <source>
        <strain evidence="6">ATCC MYA-139 / BCRC 22969 / CBS 8797 / CCRC 22969 / KCTC 17520 / NBRC 10181 / NCYC 3082</strain>
    </source>
</reference>
<dbReference type="PANTHER" id="PTHR24113:SF12">
    <property type="entry name" value="RAN GTPASE-ACTIVATING PROTEIN 1"/>
    <property type="match status" value="1"/>
</dbReference>
<dbReference type="SMART" id="SM00368">
    <property type="entry name" value="LRR_RI"/>
    <property type="match status" value="6"/>
</dbReference>
<evidence type="ECO:0000256" key="4">
    <source>
        <dbReference type="SAM" id="MobiDB-lite"/>
    </source>
</evidence>
<dbReference type="PANTHER" id="PTHR24113">
    <property type="entry name" value="RAN GTPASE-ACTIVATING PROTEIN 1"/>
    <property type="match status" value="1"/>
</dbReference>
<dbReference type="STRING" id="1071383.J7SAG9"/>
<proteinExistence type="predicted"/>
<dbReference type="GO" id="GO:0000054">
    <property type="term" value="P:ribosomal subunit export from nucleus"/>
    <property type="evidence" value="ECO:0007669"/>
    <property type="project" value="EnsemblFungi"/>
</dbReference>
<dbReference type="SUPFAM" id="SSF52047">
    <property type="entry name" value="RNI-like"/>
    <property type="match status" value="1"/>
</dbReference>
<dbReference type="GO" id="GO:0031267">
    <property type="term" value="F:small GTPase binding"/>
    <property type="evidence" value="ECO:0007669"/>
    <property type="project" value="EnsemblFungi"/>
</dbReference>
<dbReference type="GO" id="GO:0031509">
    <property type="term" value="P:subtelomeric heterochromatin formation"/>
    <property type="evidence" value="ECO:0007669"/>
    <property type="project" value="EnsemblFungi"/>
</dbReference>
<protein>
    <recommendedName>
        <fullName evidence="7">Ran GTPase-activating protein 1</fullName>
    </recommendedName>
</protein>
<sequence length="383" mass="41982">MKYSIAGQALKLSSAEDMRPHVEALLALETCTVLDMSGNTLGVEASRVLAEAIENPRVRDHLLEANLADLYTSRLVDEVVESLGCLVGALLKCEKLHTVDLSDNALGLRTIDHLERFIGGAKPLRHLYLSNNGMGPFAGERIGKALHKLAKVQAPEDKASGLLQTFVCGRNRLENGAMPGIALGLRAHGAELQCVRLFQNGIRPRGIAQLLDHGLCHVPTLRTLDLQDNTCTLRGSQALARTLPRWATTLEELNLNDCLLKGLGASQVLAVLKKERFPRLHTLKLEYNEITQQTLEEALVAAIEADHLPQLHHLEINGNRFEEDSTALNTLADRFDDLELDDLEEEDSDEEEDEDDEESDAESDDDADAEVDALAKELAGASI</sequence>
<keyword evidence="2" id="KW-0433">Leucine-rich repeat</keyword>
<dbReference type="GO" id="GO:0000781">
    <property type="term" value="C:chromosome, telomeric region"/>
    <property type="evidence" value="ECO:0007669"/>
    <property type="project" value="GOC"/>
</dbReference>
<dbReference type="GO" id="GO:0048471">
    <property type="term" value="C:perinuclear region of cytoplasm"/>
    <property type="evidence" value="ECO:0007669"/>
    <property type="project" value="TreeGrafter"/>
</dbReference>
<keyword evidence="3" id="KW-0677">Repeat</keyword>
<dbReference type="GO" id="GO:0034399">
    <property type="term" value="C:nuclear periphery"/>
    <property type="evidence" value="ECO:0007669"/>
    <property type="project" value="EnsemblFungi"/>
</dbReference>
<dbReference type="GO" id="GO:0005096">
    <property type="term" value="F:GTPase activator activity"/>
    <property type="evidence" value="ECO:0007669"/>
    <property type="project" value="UniProtKB-KW"/>
</dbReference>
<evidence type="ECO:0000313" key="5">
    <source>
        <dbReference type="EMBL" id="CCK72156.1"/>
    </source>
</evidence>